<comment type="caution">
    <text evidence="5">The sequence shown here is derived from an EMBL/GenBank/DDBJ whole genome shotgun (WGS) entry which is preliminary data.</text>
</comment>
<keyword evidence="3" id="KW-0687">Ribonucleoprotein</keyword>
<dbReference type="NCBIfam" id="TIGR00030">
    <property type="entry name" value="S21p"/>
    <property type="match status" value="1"/>
</dbReference>
<evidence type="ECO:0000256" key="2">
    <source>
        <dbReference type="ARBA" id="ARBA00022980"/>
    </source>
</evidence>
<organism evidence="5 6">
    <name type="scientific">Candidatus Woesebacteria bacterium RIFCSPHIGHO2_12_FULL_41_24</name>
    <dbReference type="NCBI Taxonomy" id="1802510"/>
    <lineage>
        <taxon>Bacteria</taxon>
        <taxon>Candidatus Woeseibacteriota</taxon>
    </lineage>
</organism>
<dbReference type="GO" id="GO:0003735">
    <property type="term" value="F:structural constituent of ribosome"/>
    <property type="evidence" value="ECO:0007669"/>
    <property type="project" value="InterPro"/>
</dbReference>
<evidence type="ECO:0000256" key="1">
    <source>
        <dbReference type="ARBA" id="ARBA00006640"/>
    </source>
</evidence>
<proteinExistence type="inferred from homology"/>
<protein>
    <recommendedName>
        <fullName evidence="4">Small ribosomal subunit protein bS21</fullName>
    </recommendedName>
</protein>
<evidence type="ECO:0000313" key="5">
    <source>
        <dbReference type="EMBL" id="OGM54877.1"/>
    </source>
</evidence>
<dbReference type="AlphaFoldDB" id="A0A1F8AT02"/>
<sequence length="64" mass="8009">MVVVKRLKGESEDKLIARFKKKVLSEKVLIDYRERERYKSPSERRKEKKYKIEHLRELEKKRNY</sequence>
<comment type="similarity">
    <text evidence="1">Belongs to the bacterial ribosomal protein bS21 family.</text>
</comment>
<dbReference type="Proteomes" id="UP000178603">
    <property type="component" value="Unassembled WGS sequence"/>
</dbReference>
<dbReference type="InterPro" id="IPR038380">
    <property type="entry name" value="Ribosomal_bS21_sf"/>
</dbReference>
<keyword evidence="2 5" id="KW-0689">Ribosomal protein</keyword>
<evidence type="ECO:0000313" key="6">
    <source>
        <dbReference type="Proteomes" id="UP000178603"/>
    </source>
</evidence>
<evidence type="ECO:0000256" key="4">
    <source>
        <dbReference type="ARBA" id="ARBA00035135"/>
    </source>
</evidence>
<gene>
    <name evidence="5" type="ORF">A3E44_01840</name>
</gene>
<accession>A0A1F8AT02</accession>
<dbReference type="InterPro" id="IPR001911">
    <property type="entry name" value="Ribosomal_bS21"/>
</dbReference>
<dbReference type="GO" id="GO:0005840">
    <property type="term" value="C:ribosome"/>
    <property type="evidence" value="ECO:0007669"/>
    <property type="project" value="UniProtKB-KW"/>
</dbReference>
<dbReference type="Gene3D" id="1.20.5.1150">
    <property type="entry name" value="Ribosomal protein S8"/>
    <property type="match status" value="1"/>
</dbReference>
<dbReference type="GO" id="GO:0006412">
    <property type="term" value="P:translation"/>
    <property type="evidence" value="ECO:0007669"/>
    <property type="project" value="InterPro"/>
</dbReference>
<dbReference type="Pfam" id="PF01165">
    <property type="entry name" value="Ribosomal_S21"/>
    <property type="match status" value="1"/>
</dbReference>
<reference evidence="5 6" key="1">
    <citation type="journal article" date="2016" name="Nat. Commun.">
        <title>Thousands of microbial genomes shed light on interconnected biogeochemical processes in an aquifer system.</title>
        <authorList>
            <person name="Anantharaman K."/>
            <person name="Brown C.T."/>
            <person name="Hug L.A."/>
            <person name="Sharon I."/>
            <person name="Castelle C.J."/>
            <person name="Probst A.J."/>
            <person name="Thomas B.C."/>
            <person name="Singh A."/>
            <person name="Wilkins M.J."/>
            <person name="Karaoz U."/>
            <person name="Brodie E.L."/>
            <person name="Williams K.H."/>
            <person name="Hubbard S.S."/>
            <person name="Banfield J.F."/>
        </authorList>
    </citation>
    <scope>NUCLEOTIDE SEQUENCE [LARGE SCALE GENOMIC DNA]</scope>
</reference>
<evidence type="ECO:0000256" key="3">
    <source>
        <dbReference type="ARBA" id="ARBA00023274"/>
    </source>
</evidence>
<dbReference type="EMBL" id="MGGW01000009">
    <property type="protein sequence ID" value="OGM54877.1"/>
    <property type="molecule type" value="Genomic_DNA"/>
</dbReference>
<name>A0A1F8AT02_9BACT</name>
<dbReference type="GO" id="GO:1990904">
    <property type="term" value="C:ribonucleoprotein complex"/>
    <property type="evidence" value="ECO:0007669"/>
    <property type="project" value="UniProtKB-KW"/>
</dbReference>